<reference evidence="3" key="1">
    <citation type="journal article" date="2019" name="bioRxiv">
        <title>Genomics, evolutionary history and diagnostics of the Alternaria alternata species group including apple and Asian pear pathotypes.</title>
        <authorList>
            <person name="Armitage A.D."/>
            <person name="Cockerton H.M."/>
            <person name="Sreenivasaprasad S."/>
            <person name="Woodhall J.W."/>
            <person name="Lane C.R."/>
            <person name="Harrison R.J."/>
            <person name="Clarkson J.P."/>
        </authorList>
    </citation>
    <scope>NUCLEOTIDE SEQUENCE [LARGE SCALE GENOMIC DNA]</scope>
    <source>
        <strain evidence="3">FERA 635</strain>
    </source>
</reference>
<accession>A0ABY0G0Q3</accession>
<evidence type="ECO:0000256" key="1">
    <source>
        <dbReference type="SAM" id="MobiDB-lite"/>
    </source>
</evidence>
<evidence type="ECO:0000313" key="2">
    <source>
        <dbReference type="EMBL" id="RYN92249.1"/>
    </source>
</evidence>
<name>A0ABY0G0Q3_9PLEO</name>
<feature type="region of interest" description="Disordered" evidence="1">
    <location>
        <begin position="180"/>
        <end position="254"/>
    </location>
</feature>
<organism evidence="2 3">
    <name type="scientific">Alternaria tenuissima</name>
    <dbReference type="NCBI Taxonomy" id="119927"/>
    <lineage>
        <taxon>Eukaryota</taxon>
        <taxon>Fungi</taxon>
        <taxon>Dikarya</taxon>
        <taxon>Ascomycota</taxon>
        <taxon>Pezizomycotina</taxon>
        <taxon>Dothideomycetes</taxon>
        <taxon>Pleosporomycetidae</taxon>
        <taxon>Pleosporales</taxon>
        <taxon>Pleosporineae</taxon>
        <taxon>Pleosporaceae</taxon>
        <taxon>Alternaria</taxon>
        <taxon>Alternaria sect. Alternaria</taxon>
        <taxon>Alternaria alternata complex</taxon>
    </lineage>
</organism>
<comment type="caution">
    <text evidence="2">The sequence shown here is derived from an EMBL/GenBank/DDBJ whole genome shotgun (WGS) entry which is preliminary data.</text>
</comment>
<proteinExistence type="predicted"/>
<dbReference type="Proteomes" id="UP000293195">
    <property type="component" value="Unassembled WGS sequence"/>
</dbReference>
<feature type="compositionally biased region" description="Acidic residues" evidence="1">
    <location>
        <begin position="182"/>
        <end position="205"/>
    </location>
</feature>
<sequence>MSFGVEEAATDSLVSIADEKDSKMAVDDAVSSTVDVVPSARTELEISDDNAGCPVLVGVTSKLVVLSDSVSVIVRVSSLADGVGSEELVTMAEGVTTLEVTAEGVTSASLETGVTSTLTVEAEETSTDEDTVSETSLAMEDELSATRVEASGDVIVTVSVEETTSGLAVIVDDGVSVKVASDEVESSEEDDEETSGVATADEDESPGVSTAAEDEMMISEETAADDETISEEATTGEEEASDETTADELTASEDAIGVEDIPTTEEETAGVVKVLEVKDIVGEVLMVEDLMVEDLMVEDLLVEVLVVEVLVDEVFVVELFVDVVLAVEVFVVFVEEDFIEENFAELVVGLAELDEERAEVCSVETTEEERALGQIPKSDLQPAPQ</sequence>
<evidence type="ECO:0000313" key="3">
    <source>
        <dbReference type="Proteomes" id="UP000293195"/>
    </source>
</evidence>
<feature type="compositionally biased region" description="Acidic residues" evidence="1">
    <location>
        <begin position="212"/>
        <end position="246"/>
    </location>
</feature>
<dbReference type="EMBL" id="PDXF01000060">
    <property type="protein sequence ID" value="RYN92249.1"/>
    <property type="molecule type" value="Genomic_DNA"/>
</dbReference>
<gene>
    <name evidence="2" type="ORF">AA0119_g10103</name>
</gene>
<protein>
    <submittedName>
        <fullName evidence="2">Uncharacterized protein</fullName>
    </submittedName>
</protein>
<keyword evidence="3" id="KW-1185">Reference proteome</keyword>